<dbReference type="PANTHER" id="PTHR30629:SF2">
    <property type="entry name" value="PROPHAGE INTEGRASE INTS-RELATED"/>
    <property type="match status" value="1"/>
</dbReference>
<dbReference type="PROSITE" id="PS51898">
    <property type="entry name" value="TYR_RECOMBINASE"/>
    <property type="match status" value="1"/>
</dbReference>
<evidence type="ECO:0000313" key="7">
    <source>
        <dbReference type="Proteomes" id="UP000590524"/>
    </source>
</evidence>
<name>A0A7W6PUS0_9SPHN</name>
<dbReference type="Proteomes" id="UP000590524">
    <property type="component" value="Unassembled WGS sequence"/>
</dbReference>
<dbReference type="RefSeq" id="WP_188081736.1">
    <property type="nucleotide sequence ID" value="NZ_JACIEU010000006.1"/>
</dbReference>
<dbReference type="EMBL" id="JACIEU010000006">
    <property type="protein sequence ID" value="MBB4147943.1"/>
    <property type="molecule type" value="Genomic_DNA"/>
</dbReference>
<evidence type="ECO:0000256" key="1">
    <source>
        <dbReference type="ARBA" id="ARBA00008857"/>
    </source>
</evidence>
<dbReference type="PANTHER" id="PTHR30629">
    <property type="entry name" value="PROPHAGE INTEGRASE"/>
    <property type="match status" value="1"/>
</dbReference>
<dbReference type="GO" id="GO:0015074">
    <property type="term" value="P:DNA integration"/>
    <property type="evidence" value="ECO:0007669"/>
    <property type="project" value="UniProtKB-KW"/>
</dbReference>
<dbReference type="AlphaFoldDB" id="A0A7W6PUS0"/>
<protein>
    <submittedName>
        <fullName evidence="6">Integrase</fullName>
    </submittedName>
</protein>
<dbReference type="GO" id="GO:0003677">
    <property type="term" value="F:DNA binding"/>
    <property type="evidence" value="ECO:0007669"/>
    <property type="project" value="UniProtKB-KW"/>
</dbReference>
<dbReference type="Gene3D" id="1.10.443.10">
    <property type="entry name" value="Intergrase catalytic core"/>
    <property type="match status" value="1"/>
</dbReference>
<dbReference type="SUPFAM" id="SSF56349">
    <property type="entry name" value="DNA breaking-rejoining enzymes"/>
    <property type="match status" value="1"/>
</dbReference>
<dbReference type="Gene3D" id="1.10.150.130">
    <property type="match status" value="1"/>
</dbReference>
<keyword evidence="4" id="KW-0233">DNA recombination</keyword>
<keyword evidence="3" id="KW-0238">DNA-binding</keyword>
<evidence type="ECO:0000256" key="2">
    <source>
        <dbReference type="ARBA" id="ARBA00022908"/>
    </source>
</evidence>
<dbReference type="InterPro" id="IPR010998">
    <property type="entry name" value="Integrase_recombinase_N"/>
</dbReference>
<dbReference type="InterPro" id="IPR050808">
    <property type="entry name" value="Phage_Integrase"/>
</dbReference>
<dbReference type="InterPro" id="IPR013762">
    <property type="entry name" value="Integrase-like_cat_sf"/>
</dbReference>
<comment type="similarity">
    <text evidence="1">Belongs to the 'phage' integrase family.</text>
</comment>
<evidence type="ECO:0000259" key="5">
    <source>
        <dbReference type="PROSITE" id="PS51898"/>
    </source>
</evidence>
<dbReference type="InterPro" id="IPR011010">
    <property type="entry name" value="DNA_brk_join_enz"/>
</dbReference>
<dbReference type="GO" id="GO:0006310">
    <property type="term" value="P:DNA recombination"/>
    <property type="evidence" value="ECO:0007669"/>
    <property type="project" value="UniProtKB-KW"/>
</dbReference>
<evidence type="ECO:0000256" key="4">
    <source>
        <dbReference type="ARBA" id="ARBA00023172"/>
    </source>
</evidence>
<organism evidence="6 7">
    <name type="scientific">Sphingobium scionense</name>
    <dbReference type="NCBI Taxonomy" id="1404341"/>
    <lineage>
        <taxon>Bacteria</taxon>
        <taxon>Pseudomonadati</taxon>
        <taxon>Pseudomonadota</taxon>
        <taxon>Alphaproteobacteria</taxon>
        <taxon>Sphingomonadales</taxon>
        <taxon>Sphingomonadaceae</taxon>
        <taxon>Sphingobium</taxon>
    </lineage>
</organism>
<accession>A0A7W6PUS0</accession>
<dbReference type="InterPro" id="IPR002104">
    <property type="entry name" value="Integrase_catalytic"/>
</dbReference>
<evidence type="ECO:0000313" key="6">
    <source>
        <dbReference type="EMBL" id="MBB4147943.1"/>
    </source>
</evidence>
<sequence length="334" mass="37750">MARIVKYVKRTKAKGRYYYYFDTGQDDDNGKRIWKRLPDPADRIFSATYAALLGHRSRRVNAAQQLSVAKLIELYQASAEFEKKKAASTQRLYRLYQGELVDKLGTAPAQLVERKDIVLLLDQMADKPGAANMVKRAGSAAYTWARNRGHVSNDPFFEIEEMETGEHDPWPDQALSQCLESDDDFVRLSVHLLYYTAQRIGDVAALTWRDVHDDHINLTQQKTGKELDIPIHAELREELARHPRTLATIIPGKPTEGKKNKIRLAIQAACAPVKVVPHGLRKNAVNTLLEAGCSAAETASISGQSLQMVEHYAKLRSQKKLSQAAMLKWERTKR</sequence>
<dbReference type="Pfam" id="PF00589">
    <property type="entry name" value="Phage_integrase"/>
    <property type="match status" value="1"/>
</dbReference>
<gene>
    <name evidence="6" type="ORF">GGQ90_001721</name>
</gene>
<keyword evidence="2" id="KW-0229">DNA integration</keyword>
<comment type="caution">
    <text evidence="6">The sequence shown here is derived from an EMBL/GenBank/DDBJ whole genome shotgun (WGS) entry which is preliminary data.</text>
</comment>
<keyword evidence="7" id="KW-1185">Reference proteome</keyword>
<proteinExistence type="inferred from homology"/>
<feature type="domain" description="Tyr recombinase" evidence="5">
    <location>
        <begin position="160"/>
        <end position="326"/>
    </location>
</feature>
<reference evidence="6 7" key="1">
    <citation type="submission" date="2020-08" db="EMBL/GenBank/DDBJ databases">
        <title>Genomic Encyclopedia of Type Strains, Phase IV (KMG-IV): sequencing the most valuable type-strain genomes for metagenomic binning, comparative biology and taxonomic classification.</title>
        <authorList>
            <person name="Goeker M."/>
        </authorList>
    </citation>
    <scope>NUCLEOTIDE SEQUENCE [LARGE SCALE GENOMIC DNA]</scope>
    <source>
        <strain evidence="6 7">DSM 19371</strain>
    </source>
</reference>
<evidence type="ECO:0000256" key="3">
    <source>
        <dbReference type="ARBA" id="ARBA00023125"/>
    </source>
</evidence>